<keyword evidence="3" id="KW-1185">Reference proteome</keyword>
<feature type="region of interest" description="Disordered" evidence="1">
    <location>
        <begin position="1"/>
        <end position="31"/>
    </location>
</feature>
<dbReference type="Proteomes" id="UP000054630">
    <property type="component" value="Unassembled WGS sequence"/>
</dbReference>
<dbReference type="EMBL" id="JYDL01000689">
    <property type="protein sequence ID" value="KRX12173.1"/>
    <property type="molecule type" value="Genomic_DNA"/>
</dbReference>
<name>A0A0V0RCD2_9BILA</name>
<gene>
    <name evidence="2" type="ORF">T07_5704</name>
</gene>
<sequence>MTPICLQIKSGQKGPHNPNMFTNKNRSKRPP</sequence>
<organism evidence="2 3">
    <name type="scientific">Trichinella nelsoni</name>
    <dbReference type="NCBI Taxonomy" id="6336"/>
    <lineage>
        <taxon>Eukaryota</taxon>
        <taxon>Metazoa</taxon>
        <taxon>Ecdysozoa</taxon>
        <taxon>Nematoda</taxon>
        <taxon>Enoplea</taxon>
        <taxon>Dorylaimia</taxon>
        <taxon>Trichinellida</taxon>
        <taxon>Trichinellidae</taxon>
        <taxon>Trichinella</taxon>
    </lineage>
</organism>
<evidence type="ECO:0000313" key="2">
    <source>
        <dbReference type="EMBL" id="KRX12173.1"/>
    </source>
</evidence>
<evidence type="ECO:0000256" key="1">
    <source>
        <dbReference type="SAM" id="MobiDB-lite"/>
    </source>
</evidence>
<protein>
    <submittedName>
        <fullName evidence="2">Uncharacterized protein</fullName>
    </submittedName>
</protein>
<comment type="caution">
    <text evidence="2">The sequence shown here is derived from an EMBL/GenBank/DDBJ whole genome shotgun (WGS) entry which is preliminary data.</text>
</comment>
<evidence type="ECO:0000313" key="3">
    <source>
        <dbReference type="Proteomes" id="UP000054630"/>
    </source>
</evidence>
<proteinExistence type="predicted"/>
<reference evidence="2 3" key="1">
    <citation type="submission" date="2015-01" db="EMBL/GenBank/DDBJ databases">
        <title>Evolution of Trichinella species and genotypes.</title>
        <authorList>
            <person name="Korhonen P.K."/>
            <person name="Edoardo P."/>
            <person name="Giuseppe L.R."/>
            <person name="Gasser R.B."/>
        </authorList>
    </citation>
    <scope>NUCLEOTIDE SEQUENCE [LARGE SCALE GENOMIC DNA]</scope>
    <source>
        <strain evidence="2">ISS37</strain>
    </source>
</reference>
<dbReference type="AlphaFoldDB" id="A0A0V0RCD2"/>
<accession>A0A0V0RCD2</accession>